<dbReference type="InterPro" id="IPR036291">
    <property type="entry name" value="NAD(P)-bd_dom_sf"/>
</dbReference>
<evidence type="ECO:0008006" key="5">
    <source>
        <dbReference type="Google" id="ProtNLM"/>
    </source>
</evidence>
<evidence type="ECO:0000259" key="2">
    <source>
        <dbReference type="Pfam" id="PF08546"/>
    </source>
</evidence>
<dbReference type="EMBL" id="LATX01002022">
    <property type="protein sequence ID" value="KTB34966.1"/>
    <property type="molecule type" value="Genomic_DNA"/>
</dbReference>
<feature type="domain" description="Ketopantoate reductase N-terminal" evidence="1">
    <location>
        <begin position="8"/>
        <end position="187"/>
    </location>
</feature>
<sequence length="392" mass="43509">MTPQRKDVLLIGLGGIGAVYALALKRSGRVYLSVVARSNFDAVQKNGLTFRSDKHGDHIKGWKPDRLLRSVSDAADRGYDYIFVATKVVPEILTTEKMLAPILTQSYTEKFGQPVYILLQNGIGVEKGLATEIADVEREVSKGSGRGQVFDEKRPRIVSTCVYCMGNLIQPDMVEYVEGHRLTVGVYRPDDLMTTQNSPEEAVVLNDLKSLLEAGGAGVDIVPEIQRQKMRKNMLNLAFATFATLSNHTVPCIFRPPPPDPSKDFYEPYVHHATAHLIEEFTIPNIRAVLTEAVSVGHALGLSDTEDGLPSSTVPRFLEYVRNNHLDPKNNHAPSMLLDMRQGKPMEVEVILGEVVRLAKRVGVDIPRIEMMYAILLVVQNQILRNLAIGRS</sequence>
<dbReference type="PANTHER" id="PTHR21708:SF43">
    <property type="entry name" value="KETOPANTOATE REDUCTASE C-TERMINAL DOMAIN-CONTAINING PROTEIN"/>
    <property type="match status" value="1"/>
</dbReference>
<feature type="domain" description="Ketopantoate reductase C-terminal" evidence="2">
    <location>
        <begin position="286"/>
        <end position="377"/>
    </location>
</feature>
<dbReference type="Gene3D" id="1.10.1040.10">
    <property type="entry name" value="N-(1-d-carboxylethyl)-l-norvaline Dehydrogenase, domain 2"/>
    <property type="match status" value="1"/>
</dbReference>
<comment type="caution">
    <text evidence="3">The sequence shown here is derived from an EMBL/GenBank/DDBJ whole genome shotgun (WGS) entry which is preliminary data.</text>
</comment>
<dbReference type="InterPro" id="IPR013332">
    <property type="entry name" value="KPR_N"/>
</dbReference>
<dbReference type="SUPFAM" id="SSF51735">
    <property type="entry name" value="NAD(P)-binding Rossmann-fold domains"/>
    <property type="match status" value="1"/>
</dbReference>
<organism evidence="3 4">
    <name type="scientific">Moniliophthora roreri</name>
    <name type="common">Frosty pod rot fungus</name>
    <name type="synonym">Monilia roreri</name>
    <dbReference type="NCBI Taxonomy" id="221103"/>
    <lineage>
        <taxon>Eukaryota</taxon>
        <taxon>Fungi</taxon>
        <taxon>Dikarya</taxon>
        <taxon>Basidiomycota</taxon>
        <taxon>Agaricomycotina</taxon>
        <taxon>Agaricomycetes</taxon>
        <taxon>Agaricomycetidae</taxon>
        <taxon>Agaricales</taxon>
        <taxon>Marasmiineae</taxon>
        <taxon>Marasmiaceae</taxon>
        <taxon>Moniliophthora</taxon>
    </lineage>
</organism>
<gene>
    <name evidence="3" type="ORF">WG66_12507</name>
</gene>
<name>A0A0W0FFA8_MONRR</name>
<dbReference type="Pfam" id="PF02558">
    <property type="entry name" value="ApbA"/>
    <property type="match status" value="1"/>
</dbReference>
<dbReference type="Gene3D" id="3.40.50.720">
    <property type="entry name" value="NAD(P)-binding Rossmann-like Domain"/>
    <property type="match status" value="1"/>
</dbReference>
<dbReference type="eggNOG" id="ENOG502RYJ0">
    <property type="taxonomic scope" value="Eukaryota"/>
</dbReference>
<proteinExistence type="predicted"/>
<evidence type="ECO:0000313" key="4">
    <source>
        <dbReference type="Proteomes" id="UP000054988"/>
    </source>
</evidence>
<dbReference type="Proteomes" id="UP000054988">
    <property type="component" value="Unassembled WGS sequence"/>
</dbReference>
<dbReference type="GO" id="GO:0005737">
    <property type="term" value="C:cytoplasm"/>
    <property type="evidence" value="ECO:0007669"/>
    <property type="project" value="TreeGrafter"/>
</dbReference>
<protein>
    <recommendedName>
        <fullName evidence="5">2-dehydropantoate 2-reductase</fullName>
    </recommendedName>
</protein>
<accession>A0A0W0FFA8</accession>
<evidence type="ECO:0000313" key="3">
    <source>
        <dbReference type="EMBL" id="KTB34966.1"/>
    </source>
</evidence>
<dbReference type="InterPro" id="IPR013328">
    <property type="entry name" value="6PGD_dom2"/>
</dbReference>
<dbReference type="PANTHER" id="PTHR21708">
    <property type="entry name" value="PROBABLE 2-DEHYDROPANTOATE 2-REDUCTASE"/>
    <property type="match status" value="1"/>
</dbReference>
<dbReference type="InterPro" id="IPR051402">
    <property type="entry name" value="KPR-Related"/>
</dbReference>
<dbReference type="SUPFAM" id="SSF48179">
    <property type="entry name" value="6-phosphogluconate dehydrogenase C-terminal domain-like"/>
    <property type="match status" value="1"/>
</dbReference>
<reference evidence="3 4" key="1">
    <citation type="submission" date="2015-12" db="EMBL/GenBank/DDBJ databases">
        <title>Draft genome sequence of Moniliophthora roreri, the causal agent of frosty pod rot of cacao.</title>
        <authorList>
            <person name="Aime M.C."/>
            <person name="Diaz-Valderrama J.R."/>
            <person name="Kijpornyongpan T."/>
            <person name="Phillips-Mora W."/>
        </authorList>
    </citation>
    <scope>NUCLEOTIDE SEQUENCE [LARGE SCALE GENOMIC DNA]</scope>
    <source>
        <strain evidence="3 4">MCA 2952</strain>
    </source>
</reference>
<dbReference type="Pfam" id="PF08546">
    <property type="entry name" value="ApbA_C"/>
    <property type="match status" value="1"/>
</dbReference>
<evidence type="ECO:0000259" key="1">
    <source>
        <dbReference type="Pfam" id="PF02558"/>
    </source>
</evidence>
<dbReference type="InterPro" id="IPR008927">
    <property type="entry name" value="6-PGluconate_DH-like_C_sf"/>
</dbReference>
<dbReference type="InterPro" id="IPR013752">
    <property type="entry name" value="KPA_reductase"/>
</dbReference>
<dbReference type="AlphaFoldDB" id="A0A0W0FFA8"/>